<feature type="compositionally biased region" description="Polar residues" evidence="2">
    <location>
        <begin position="411"/>
        <end position="425"/>
    </location>
</feature>
<dbReference type="EMBL" id="BLLK01000057">
    <property type="protein sequence ID" value="GFH57188.1"/>
    <property type="molecule type" value="Genomic_DNA"/>
</dbReference>
<comment type="caution">
    <text evidence="3">The sequence shown here is derived from an EMBL/GenBank/DDBJ whole genome shotgun (WGS) entry which is preliminary data.</text>
</comment>
<name>A0AAD3D3P5_9STRA</name>
<evidence type="ECO:0000313" key="3">
    <source>
        <dbReference type="EMBL" id="GFH57188.1"/>
    </source>
</evidence>
<evidence type="ECO:0000256" key="2">
    <source>
        <dbReference type="SAM" id="MobiDB-lite"/>
    </source>
</evidence>
<dbReference type="Proteomes" id="UP001054902">
    <property type="component" value="Unassembled WGS sequence"/>
</dbReference>
<accession>A0AAD3D3P5</accession>
<gene>
    <name evidence="3" type="ORF">CTEN210_13664</name>
</gene>
<keyword evidence="1" id="KW-0175">Coiled coil</keyword>
<proteinExistence type="predicted"/>
<protein>
    <submittedName>
        <fullName evidence="3">Uncharacterized protein</fullName>
    </submittedName>
</protein>
<evidence type="ECO:0000256" key="1">
    <source>
        <dbReference type="SAM" id="Coils"/>
    </source>
</evidence>
<feature type="region of interest" description="Disordered" evidence="2">
    <location>
        <begin position="380"/>
        <end position="459"/>
    </location>
</feature>
<dbReference type="AlphaFoldDB" id="A0AAD3D3P5"/>
<feature type="coiled-coil region" evidence="1">
    <location>
        <begin position="74"/>
        <end position="205"/>
    </location>
</feature>
<sequence length="459" mass="52678">MELSNTRLALPDLKLEADEVLSKEIVKQGIPLLFEYIKNKDNLDIELDESLKIWLETVTSEKLSIVRATLMNDIKLATNELKANRANFRQLENERDDLYMRIDATSKEYHALECTYDEVSGNWQQQKDELRHQHLMEEDELKEEEAALNRKIEQMKREFKNKVDKFAADAQKELDSLSKRQDAEAQHYEKNLESQKTECNVLILESEAKVAAMENLAIQHRIKIQERNKLELKGRIFTTFGAGPLEFQNTNCVLAYMSNEQVSALITDPQKKSIANMTRPQIEELFQAFKNLRLHLNSSFKSCTSDQDLNARNRVENGFTEILAEQKLRALKVCTLKGNIKKNNENVLGAFSKCFLEKDAKKKDRASSIKIKSPAGYIARTPKKPLSLKRSSSEQEQEEECTPMKKRRFNTYVTSPIRTPSQSKPLSLDQAPSSSISRLSLSHNGFGKMPVSDLSFHDE</sequence>
<evidence type="ECO:0000313" key="4">
    <source>
        <dbReference type="Proteomes" id="UP001054902"/>
    </source>
</evidence>
<reference evidence="3 4" key="1">
    <citation type="journal article" date="2021" name="Sci. Rep.">
        <title>The genome of the diatom Chaetoceros tenuissimus carries an ancient integrated fragment of an extant virus.</title>
        <authorList>
            <person name="Hongo Y."/>
            <person name="Kimura K."/>
            <person name="Takaki Y."/>
            <person name="Yoshida Y."/>
            <person name="Baba S."/>
            <person name="Kobayashi G."/>
            <person name="Nagasaki K."/>
            <person name="Hano T."/>
            <person name="Tomaru Y."/>
        </authorList>
    </citation>
    <scope>NUCLEOTIDE SEQUENCE [LARGE SCALE GENOMIC DNA]</scope>
    <source>
        <strain evidence="3 4">NIES-3715</strain>
    </source>
</reference>
<feature type="compositionally biased region" description="Low complexity" evidence="2">
    <location>
        <begin position="433"/>
        <end position="442"/>
    </location>
</feature>
<organism evidence="3 4">
    <name type="scientific">Chaetoceros tenuissimus</name>
    <dbReference type="NCBI Taxonomy" id="426638"/>
    <lineage>
        <taxon>Eukaryota</taxon>
        <taxon>Sar</taxon>
        <taxon>Stramenopiles</taxon>
        <taxon>Ochrophyta</taxon>
        <taxon>Bacillariophyta</taxon>
        <taxon>Coscinodiscophyceae</taxon>
        <taxon>Chaetocerotophycidae</taxon>
        <taxon>Chaetocerotales</taxon>
        <taxon>Chaetocerotaceae</taxon>
        <taxon>Chaetoceros</taxon>
    </lineage>
</organism>
<keyword evidence="4" id="KW-1185">Reference proteome</keyword>